<name>A0A2W7NCQ1_9BACT</name>
<reference evidence="1 2" key="1">
    <citation type="submission" date="2018-06" db="EMBL/GenBank/DDBJ databases">
        <title>Genomic Encyclopedia of Archaeal and Bacterial Type Strains, Phase II (KMG-II): from individual species to whole genera.</title>
        <authorList>
            <person name="Goeker M."/>
        </authorList>
    </citation>
    <scope>NUCLEOTIDE SEQUENCE [LARGE SCALE GENOMIC DNA]</scope>
    <source>
        <strain evidence="1 2">DSM 6779</strain>
    </source>
</reference>
<gene>
    <name evidence="1" type="ORF">LX69_02121</name>
</gene>
<accession>A0A2W7NCQ1</accession>
<dbReference type="OrthoDB" id="1320396at2"/>
<dbReference type="RefSeq" id="WP_146260710.1">
    <property type="nucleotide sequence ID" value="NZ_QKZK01000015.1"/>
</dbReference>
<evidence type="ECO:0000313" key="2">
    <source>
        <dbReference type="Proteomes" id="UP000249239"/>
    </source>
</evidence>
<dbReference type="AlphaFoldDB" id="A0A2W7NCQ1"/>
<dbReference type="InterPro" id="IPR019861">
    <property type="entry name" value="PorP/SprF_Bacteroidetes"/>
</dbReference>
<dbReference type="EMBL" id="QKZK01000015">
    <property type="protein sequence ID" value="PZX15927.1"/>
    <property type="molecule type" value="Genomic_DNA"/>
</dbReference>
<evidence type="ECO:0000313" key="1">
    <source>
        <dbReference type="EMBL" id="PZX15927.1"/>
    </source>
</evidence>
<proteinExistence type="predicted"/>
<dbReference type="Proteomes" id="UP000249239">
    <property type="component" value="Unassembled WGS sequence"/>
</dbReference>
<keyword evidence="2" id="KW-1185">Reference proteome</keyword>
<comment type="caution">
    <text evidence="1">The sequence shown here is derived from an EMBL/GenBank/DDBJ whole genome shotgun (WGS) entry which is preliminary data.</text>
</comment>
<dbReference type="NCBIfam" id="TIGR03519">
    <property type="entry name" value="T9SS_PorP_fam"/>
    <property type="match status" value="1"/>
</dbReference>
<sequence>MKPLGTFGSKKLMFFLRLNYFFLNQLFHSFNNGFKKNKIIIRPLFDGSCGALTFFVLFCNTFVLVSQQTSLSSQYRFNELSLNPAYAGSSELVNLVAGSRQQWVGVSGGPKTTVFGADFPINFLGNEAGLGIVFSNDQIGFFNEIAINLMGSAIFRLQDGMLNAGVSMGVINHVLKPEWYLGDKYGLSDFHSNQDGLMVSSELSGNAFDLGIGVFYQTHNWHAGFSVLHLFNPQPDFDDNYFHYFRRTFYATGGYEFAIPDRPIVLKPSVLLMSDVASYQGEIDMTATFKKRYWGGLGYRFQDAVIVLLGIEMKNGLKIGYSYDIPASQFAANYGGSHEIMVGYQFDLRIDKKGKSYKSVRFL</sequence>
<dbReference type="Pfam" id="PF11751">
    <property type="entry name" value="PorP_SprF"/>
    <property type="match status" value="1"/>
</dbReference>
<organism evidence="1 2">
    <name type="scientific">Breznakibacter xylanolyticus</name>
    <dbReference type="NCBI Taxonomy" id="990"/>
    <lineage>
        <taxon>Bacteria</taxon>
        <taxon>Pseudomonadati</taxon>
        <taxon>Bacteroidota</taxon>
        <taxon>Bacteroidia</taxon>
        <taxon>Marinilabiliales</taxon>
        <taxon>Marinilabiliaceae</taxon>
        <taxon>Breznakibacter</taxon>
    </lineage>
</organism>
<protein>
    <submittedName>
        <fullName evidence="1">Type IX secretion system PorP/SprF family membrane protein</fullName>
    </submittedName>
</protein>